<evidence type="ECO:0000313" key="3">
    <source>
        <dbReference type="Proteomes" id="UP000290204"/>
    </source>
</evidence>
<name>A0A4V1M833_9BACT</name>
<dbReference type="OrthoDB" id="668900at2"/>
<feature type="transmembrane region" description="Helical" evidence="1">
    <location>
        <begin position="197"/>
        <end position="216"/>
    </location>
</feature>
<protein>
    <recommendedName>
        <fullName evidence="4">Glycosyltransferase RgtA/B/C/D-like domain-containing protein</fullName>
    </recommendedName>
</protein>
<feature type="transmembrane region" description="Helical" evidence="1">
    <location>
        <begin position="320"/>
        <end position="340"/>
    </location>
</feature>
<accession>A0A4V1M833</accession>
<keyword evidence="1" id="KW-0812">Transmembrane</keyword>
<feature type="transmembrane region" description="Helical" evidence="1">
    <location>
        <begin position="159"/>
        <end position="185"/>
    </location>
</feature>
<sequence>MLNQVIKREYFIYFFFAIVYTLFLVGITTLTGVITINEAEKYISAAEKISNGSTENILKDYIFYSSYIVFLTAIFLLGNTTTVVFVQAILSFLAALCIKKTIDLLYKKSVISYFAMLAYLLCFPVQSWVVTLFSDSFFVSITTFTLFYTIKRTTWKENILWSLLLIILIFARPPGVFLAVPFVLYKLHFTKSISLKTASLLFAFAFCVLMLFTFTVPVESKGYITPIAAGRVIVDSSTYTVEGFNATEKNALKNAYKFLSQKNGISGLLKLYLKKAISFFTLTRPYYSKTHNLIAFLHYLLYLLFLFGSFHLLNTEKKGTVLLFVICIFSLMHLVGITYNEWHYRFTIPIFPFLFIGGAGSIFFLKQIWKRDS</sequence>
<dbReference type="AlphaFoldDB" id="A0A4V1M833"/>
<dbReference type="RefSeq" id="WP_129129823.1">
    <property type="nucleotide sequence ID" value="NZ_SDHW01000001.1"/>
</dbReference>
<keyword evidence="1" id="KW-0472">Membrane</keyword>
<organism evidence="2 3">
    <name type="scientific">Lacibacter luteus</name>
    <dbReference type="NCBI Taxonomy" id="2508719"/>
    <lineage>
        <taxon>Bacteria</taxon>
        <taxon>Pseudomonadati</taxon>
        <taxon>Bacteroidota</taxon>
        <taxon>Chitinophagia</taxon>
        <taxon>Chitinophagales</taxon>
        <taxon>Chitinophagaceae</taxon>
        <taxon>Lacibacter</taxon>
    </lineage>
</organism>
<feature type="transmembrane region" description="Helical" evidence="1">
    <location>
        <begin position="67"/>
        <end position="98"/>
    </location>
</feature>
<feature type="transmembrane region" description="Helical" evidence="1">
    <location>
        <begin position="110"/>
        <end position="139"/>
    </location>
</feature>
<proteinExistence type="predicted"/>
<dbReference type="EMBL" id="SDHW01000001">
    <property type="protein sequence ID" value="RXK62452.1"/>
    <property type="molecule type" value="Genomic_DNA"/>
</dbReference>
<evidence type="ECO:0000256" key="1">
    <source>
        <dbReference type="SAM" id="Phobius"/>
    </source>
</evidence>
<evidence type="ECO:0008006" key="4">
    <source>
        <dbReference type="Google" id="ProtNLM"/>
    </source>
</evidence>
<keyword evidence="3" id="KW-1185">Reference proteome</keyword>
<dbReference type="Proteomes" id="UP000290204">
    <property type="component" value="Unassembled WGS sequence"/>
</dbReference>
<feature type="transmembrane region" description="Helical" evidence="1">
    <location>
        <begin position="346"/>
        <end position="365"/>
    </location>
</feature>
<feature type="transmembrane region" description="Helical" evidence="1">
    <location>
        <begin position="12"/>
        <end position="36"/>
    </location>
</feature>
<comment type="caution">
    <text evidence="2">The sequence shown here is derived from an EMBL/GenBank/DDBJ whole genome shotgun (WGS) entry which is preliminary data.</text>
</comment>
<keyword evidence="1" id="KW-1133">Transmembrane helix</keyword>
<gene>
    <name evidence="2" type="ORF">ESA94_05470</name>
</gene>
<feature type="transmembrane region" description="Helical" evidence="1">
    <location>
        <begin position="293"/>
        <end position="313"/>
    </location>
</feature>
<evidence type="ECO:0000313" key="2">
    <source>
        <dbReference type="EMBL" id="RXK62452.1"/>
    </source>
</evidence>
<reference evidence="2 3" key="1">
    <citation type="submission" date="2019-01" db="EMBL/GenBank/DDBJ databases">
        <title>Lacibacter sp. strain TTM-7.</title>
        <authorList>
            <person name="Chen W.-M."/>
        </authorList>
    </citation>
    <scope>NUCLEOTIDE SEQUENCE [LARGE SCALE GENOMIC DNA]</scope>
    <source>
        <strain evidence="2 3">TTM-7</strain>
    </source>
</reference>